<dbReference type="InterPro" id="IPR049316">
    <property type="entry name" value="GDC-P_C"/>
</dbReference>
<name>A0A4Y7TYI9_COPMI</name>
<comment type="similarity">
    <text evidence="2 7">Belongs to the GcvP family.</text>
</comment>
<comment type="subunit">
    <text evidence="7">The glycine cleavage system is composed of four proteins: P, T, L and H.</text>
</comment>
<dbReference type="GO" id="GO:0005960">
    <property type="term" value="C:glycine cleavage complex"/>
    <property type="evidence" value="ECO:0007669"/>
    <property type="project" value="TreeGrafter"/>
</dbReference>
<feature type="domain" description="Glycine dehydrogenase C-terminal" evidence="9">
    <location>
        <begin position="816"/>
        <end position="936"/>
    </location>
</feature>
<dbReference type="Pfam" id="PF21478">
    <property type="entry name" value="GcvP2_C"/>
    <property type="match status" value="1"/>
</dbReference>
<dbReference type="OrthoDB" id="6537869at2759"/>
<keyword evidence="7" id="KW-0496">Mitochondrion</keyword>
<dbReference type="SUPFAM" id="SSF53383">
    <property type="entry name" value="PLP-dependent transferases"/>
    <property type="match status" value="2"/>
</dbReference>
<feature type="domain" description="Glycine cleavage system P-protein N-terminal" evidence="8">
    <location>
        <begin position="43"/>
        <end position="476"/>
    </location>
</feature>
<dbReference type="InterPro" id="IPR049315">
    <property type="entry name" value="GDC-P_N"/>
</dbReference>
<keyword evidence="3 6" id="KW-0663">Pyridoxal phosphate</keyword>
<evidence type="ECO:0000256" key="7">
    <source>
        <dbReference type="RuleBase" id="RU364056"/>
    </source>
</evidence>
<dbReference type="GO" id="GO:0005739">
    <property type="term" value="C:mitochondrion"/>
    <property type="evidence" value="ECO:0007669"/>
    <property type="project" value="UniProtKB-SubCell"/>
</dbReference>
<evidence type="ECO:0000256" key="1">
    <source>
        <dbReference type="ARBA" id="ARBA00001933"/>
    </source>
</evidence>
<comment type="function">
    <text evidence="7">The glycine cleavage system catalyzes the degradation of glycine.</text>
</comment>
<comment type="catalytic activity">
    <reaction evidence="5 7">
        <text>N(6)-[(R)-lipoyl]-L-lysyl-[glycine-cleavage complex H protein] + glycine + H(+) = N(6)-[(R)-S(8)-aminomethyldihydrolipoyl]-L-lysyl-[glycine-cleavage complex H protein] + CO2</text>
        <dbReference type="Rhea" id="RHEA:24304"/>
        <dbReference type="Rhea" id="RHEA-COMP:10494"/>
        <dbReference type="Rhea" id="RHEA-COMP:10495"/>
        <dbReference type="ChEBI" id="CHEBI:15378"/>
        <dbReference type="ChEBI" id="CHEBI:16526"/>
        <dbReference type="ChEBI" id="CHEBI:57305"/>
        <dbReference type="ChEBI" id="CHEBI:83099"/>
        <dbReference type="ChEBI" id="CHEBI:83143"/>
        <dbReference type="EC" id="1.4.4.2"/>
    </reaction>
</comment>
<dbReference type="Pfam" id="PF02347">
    <property type="entry name" value="GDC-P"/>
    <property type="match status" value="2"/>
</dbReference>
<keyword evidence="7" id="KW-0809">Transit peptide</keyword>
<gene>
    <name evidence="10" type="ORF">FA13DRAFT_1751441</name>
</gene>
<dbReference type="PANTHER" id="PTHR11773">
    <property type="entry name" value="GLYCINE DEHYDROGENASE, DECARBOXYLATING"/>
    <property type="match status" value="1"/>
</dbReference>
<evidence type="ECO:0000259" key="8">
    <source>
        <dbReference type="Pfam" id="PF02347"/>
    </source>
</evidence>
<dbReference type="PANTHER" id="PTHR11773:SF1">
    <property type="entry name" value="GLYCINE DEHYDROGENASE (DECARBOXYLATING), MITOCHONDRIAL"/>
    <property type="match status" value="1"/>
</dbReference>
<feature type="domain" description="Glycine cleavage system P-protein N-terminal" evidence="8">
    <location>
        <begin position="494"/>
        <end position="771"/>
    </location>
</feature>
<comment type="cofactor">
    <cofactor evidence="1 6 7">
        <name>pyridoxal 5'-phosphate</name>
        <dbReference type="ChEBI" id="CHEBI:597326"/>
    </cofactor>
</comment>
<dbReference type="GO" id="GO:0030170">
    <property type="term" value="F:pyridoxal phosphate binding"/>
    <property type="evidence" value="ECO:0007669"/>
    <property type="project" value="TreeGrafter"/>
</dbReference>
<dbReference type="InterPro" id="IPR003437">
    <property type="entry name" value="GcvP"/>
</dbReference>
<accession>A0A4Y7TYI9</accession>
<dbReference type="HAMAP" id="MF_00711">
    <property type="entry name" value="GcvP"/>
    <property type="match status" value="1"/>
</dbReference>
<dbReference type="GO" id="GO:0016594">
    <property type="term" value="F:glycine binding"/>
    <property type="evidence" value="ECO:0007669"/>
    <property type="project" value="TreeGrafter"/>
</dbReference>
<dbReference type="FunFam" id="3.90.1150.10:FF:000097">
    <property type="entry name" value="Glycine cleavage system P protein"/>
    <property type="match status" value="1"/>
</dbReference>
<dbReference type="GO" id="GO:0004375">
    <property type="term" value="F:glycine dehydrogenase (decarboxylating) activity"/>
    <property type="evidence" value="ECO:0007669"/>
    <property type="project" value="UniProtKB-UniRule"/>
</dbReference>
<dbReference type="AlphaFoldDB" id="A0A4Y7TYI9"/>
<dbReference type="InterPro" id="IPR015424">
    <property type="entry name" value="PyrdxlP-dep_Trfase"/>
</dbReference>
<evidence type="ECO:0000259" key="9">
    <source>
        <dbReference type="Pfam" id="PF21478"/>
    </source>
</evidence>
<dbReference type="NCBIfam" id="NF003346">
    <property type="entry name" value="PRK04366.1"/>
    <property type="match status" value="1"/>
</dbReference>
<organism evidence="10 11">
    <name type="scientific">Coprinellus micaceus</name>
    <name type="common">Glistening ink-cap mushroom</name>
    <name type="synonym">Coprinus micaceus</name>
    <dbReference type="NCBI Taxonomy" id="71717"/>
    <lineage>
        <taxon>Eukaryota</taxon>
        <taxon>Fungi</taxon>
        <taxon>Dikarya</taxon>
        <taxon>Basidiomycota</taxon>
        <taxon>Agaricomycotina</taxon>
        <taxon>Agaricomycetes</taxon>
        <taxon>Agaricomycetidae</taxon>
        <taxon>Agaricales</taxon>
        <taxon>Agaricineae</taxon>
        <taxon>Psathyrellaceae</taxon>
        <taxon>Coprinellus</taxon>
    </lineage>
</organism>
<comment type="subcellular location">
    <subcellularLocation>
        <location evidence="7">Mitochondrion</location>
    </subcellularLocation>
</comment>
<evidence type="ECO:0000256" key="6">
    <source>
        <dbReference type="PIRSR" id="PIRSR603437-50"/>
    </source>
</evidence>
<dbReference type="EMBL" id="QPFP01000002">
    <property type="protein sequence ID" value="TEB38888.1"/>
    <property type="molecule type" value="Genomic_DNA"/>
</dbReference>
<dbReference type="InterPro" id="IPR015422">
    <property type="entry name" value="PyrdxlP-dep_Trfase_small"/>
</dbReference>
<dbReference type="STRING" id="71717.A0A4Y7TYI9"/>
<dbReference type="CDD" id="cd00613">
    <property type="entry name" value="GDC-P"/>
    <property type="match status" value="1"/>
</dbReference>
<dbReference type="Proteomes" id="UP000298030">
    <property type="component" value="Unassembled WGS sequence"/>
</dbReference>
<reference evidence="10 11" key="1">
    <citation type="journal article" date="2019" name="Nat. Ecol. Evol.">
        <title>Megaphylogeny resolves global patterns of mushroom evolution.</title>
        <authorList>
            <person name="Varga T."/>
            <person name="Krizsan K."/>
            <person name="Foldi C."/>
            <person name="Dima B."/>
            <person name="Sanchez-Garcia M."/>
            <person name="Sanchez-Ramirez S."/>
            <person name="Szollosi G.J."/>
            <person name="Szarkandi J.G."/>
            <person name="Papp V."/>
            <person name="Albert L."/>
            <person name="Andreopoulos W."/>
            <person name="Angelini C."/>
            <person name="Antonin V."/>
            <person name="Barry K.W."/>
            <person name="Bougher N.L."/>
            <person name="Buchanan P."/>
            <person name="Buyck B."/>
            <person name="Bense V."/>
            <person name="Catcheside P."/>
            <person name="Chovatia M."/>
            <person name="Cooper J."/>
            <person name="Damon W."/>
            <person name="Desjardin D."/>
            <person name="Finy P."/>
            <person name="Geml J."/>
            <person name="Haridas S."/>
            <person name="Hughes K."/>
            <person name="Justo A."/>
            <person name="Karasinski D."/>
            <person name="Kautmanova I."/>
            <person name="Kiss B."/>
            <person name="Kocsube S."/>
            <person name="Kotiranta H."/>
            <person name="LaButti K.M."/>
            <person name="Lechner B.E."/>
            <person name="Liimatainen K."/>
            <person name="Lipzen A."/>
            <person name="Lukacs Z."/>
            <person name="Mihaltcheva S."/>
            <person name="Morgado L.N."/>
            <person name="Niskanen T."/>
            <person name="Noordeloos M.E."/>
            <person name="Ohm R.A."/>
            <person name="Ortiz-Santana B."/>
            <person name="Ovrebo C."/>
            <person name="Racz N."/>
            <person name="Riley R."/>
            <person name="Savchenko A."/>
            <person name="Shiryaev A."/>
            <person name="Soop K."/>
            <person name="Spirin V."/>
            <person name="Szebenyi C."/>
            <person name="Tomsovsky M."/>
            <person name="Tulloss R.E."/>
            <person name="Uehling J."/>
            <person name="Grigoriev I.V."/>
            <person name="Vagvolgyi C."/>
            <person name="Papp T."/>
            <person name="Martin F.M."/>
            <person name="Miettinen O."/>
            <person name="Hibbett D.S."/>
            <person name="Nagy L.G."/>
        </authorList>
    </citation>
    <scope>NUCLEOTIDE SEQUENCE [LARGE SCALE GENOMIC DNA]</scope>
    <source>
        <strain evidence="10 11">FP101781</strain>
    </source>
</reference>
<feature type="modified residue" description="N6-(pyridoxal phosphate)lysine" evidence="6">
    <location>
        <position position="743"/>
    </location>
</feature>
<dbReference type="Gene3D" id="3.90.1150.10">
    <property type="entry name" value="Aspartate Aminotransferase, domain 1"/>
    <property type="match status" value="2"/>
</dbReference>
<evidence type="ECO:0000256" key="3">
    <source>
        <dbReference type="ARBA" id="ARBA00022898"/>
    </source>
</evidence>
<dbReference type="InterPro" id="IPR020581">
    <property type="entry name" value="GDC_P"/>
</dbReference>
<evidence type="ECO:0000313" key="10">
    <source>
        <dbReference type="EMBL" id="TEB38888.1"/>
    </source>
</evidence>
<dbReference type="FunFam" id="3.40.640.10:FF:000007">
    <property type="entry name" value="glycine dehydrogenase (Decarboxylating), mitochondrial"/>
    <property type="match status" value="1"/>
</dbReference>
<sequence length="998" mass="107898">MLRLRCVQRFPLLHQQRVAPLARGLASLKQPSSIFSPLDTFQERHIGPDDVETKTMLKNLGYDSMDAFIADTVPPKIRISPSTVSNESIPALSESELHANAKALGAQNKPFKSYIGMGYHNAVVPPVILRNVMENPSWYTQYTPYQPEIAQGRLESLINFQAMVMSLTSMDIANASLLDEATAAAEGMIMAHVSAPKRKTFIVDSGVAPQTLEVVQSRAKGFNVKIVVGDASALVQDSSLNADVCGVLVQYPDVNGNIKDWAGLAEQTHQLGGLVVAATDLLALTKLKAPGEWGADVVVGNSARFGVPAGYGGPHAAFFAVTDKLKRKMPGRLIGLSKDAQGNPAYRLALQTREQHIRREKATSNICTAQALLANMAAMYAVYHGPDGLRRIANKVHGFTQAFKSSVESLGFKASNTTFFDTLTLDVTGAVANSWAVHAAANAAGINLRRVDDNHVGVTFDESVTPTELVNLINVFATAANKSSVSLSDLVEPTESAITPELKRISQFLPHPVFNKHHSETEMLRYINHLSSKDLSLTHSMIPLGSCTMKLNSTSSMIPLTWPEFSSVHPFAPQDQVEGYRTIIQELEDYLCKITGFHSASLQPNSGAAGEYAGLCVIRAFHESRGEGHRDVCLIPLSAHGTNPASAHLAGLKVVPVKVHNDGNLDLADLKAKAEKHKDNLAAFMITYPSTFGVFESGVQDACQIIHENGGQVYLDGANLNAQVGLTNPATCGGDVCHLNLHKTFAIPHGGGGPGVGPICVAEHLAPFLPGHSALAVQGENAIKAVSAAPFGSASILLISWAYIKMLGGKGLADSSKIALLNANYMAQKLAPFYTLRYKNGNGRVAHELLIDLAEFDKSAGLKVTDFAKRLQDYGFHPPTCSWPISTCMLIEPTESETLEELDRFCDAMIQIRKEADEIIAGKQPKDNNLLKNAPHPISVISLAEDQWNRPYSRETAAFPLPWLKEKKFWPTVGRLDDAYGDLNLICDCPSVEEVASN</sequence>
<protein>
    <recommendedName>
        <fullName evidence="7">Glycine cleavage system P protein</fullName>
        <ecNumber evidence="7">1.4.4.2</ecNumber>
    </recommendedName>
</protein>
<evidence type="ECO:0000313" key="11">
    <source>
        <dbReference type="Proteomes" id="UP000298030"/>
    </source>
</evidence>
<dbReference type="Gene3D" id="3.40.640.10">
    <property type="entry name" value="Type I PLP-dependent aspartate aminotransferase-like (Major domain)"/>
    <property type="match status" value="2"/>
</dbReference>
<dbReference type="InterPro" id="IPR015421">
    <property type="entry name" value="PyrdxlP-dep_Trfase_major"/>
</dbReference>
<keyword evidence="11" id="KW-1185">Reference proteome</keyword>
<proteinExistence type="inferred from homology"/>
<evidence type="ECO:0000256" key="2">
    <source>
        <dbReference type="ARBA" id="ARBA00010756"/>
    </source>
</evidence>
<dbReference type="GO" id="GO:0019464">
    <property type="term" value="P:glycine decarboxylation via glycine cleavage system"/>
    <property type="evidence" value="ECO:0007669"/>
    <property type="project" value="TreeGrafter"/>
</dbReference>
<evidence type="ECO:0000256" key="4">
    <source>
        <dbReference type="ARBA" id="ARBA00023002"/>
    </source>
</evidence>
<keyword evidence="4 7" id="KW-0560">Oxidoreductase</keyword>
<evidence type="ECO:0000256" key="5">
    <source>
        <dbReference type="ARBA" id="ARBA00049026"/>
    </source>
</evidence>
<dbReference type="FunFam" id="3.40.640.10:FF:000005">
    <property type="entry name" value="Glycine dehydrogenase (decarboxylating), mitochondrial"/>
    <property type="match status" value="1"/>
</dbReference>
<dbReference type="NCBIfam" id="TIGR00461">
    <property type="entry name" value="gcvP"/>
    <property type="match status" value="1"/>
</dbReference>
<comment type="caution">
    <text evidence="10">The sequence shown here is derived from an EMBL/GenBank/DDBJ whole genome shotgun (WGS) entry which is preliminary data.</text>
</comment>
<dbReference type="EC" id="1.4.4.2" evidence="7"/>